<protein>
    <submittedName>
        <fullName evidence="2">DUF4132 domain-containing protein</fullName>
    </submittedName>
</protein>
<organism evidence="2 3">
    <name type="scientific">Duganella levis</name>
    <dbReference type="NCBI Taxonomy" id="2692169"/>
    <lineage>
        <taxon>Bacteria</taxon>
        <taxon>Pseudomonadati</taxon>
        <taxon>Pseudomonadota</taxon>
        <taxon>Betaproteobacteria</taxon>
        <taxon>Burkholderiales</taxon>
        <taxon>Oxalobacteraceae</taxon>
        <taxon>Telluria group</taxon>
        <taxon>Duganella</taxon>
    </lineage>
</organism>
<accession>A0ABW9W2E2</accession>
<dbReference type="Proteomes" id="UP000642144">
    <property type="component" value="Unassembled WGS sequence"/>
</dbReference>
<name>A0ABW9W2E2_9BURK</name>
<dbReference type="RefSeq" id="WP_161055916.1">
    <property type="nucleotide sequence ID" value="NZ_WWCT01000013.1"/>
</dbReference>
<proteinExistence type="predicted"/>
<keyword evidence="3" id="KW-1185">Reference proteome</keyword>
<dbReference type="Pfam" id="PF13569">
    <property type="entry name" value="DUF4132"/>
    <property type="match status" value="1"/>
</dbReference>
<sequence length="586" mass="63735">MENADQAIECLSWLRCAPPPEVAAELRRVLGEPEAWTEHIHRSHALARWAGAGIQARLAALVRDRYANSSYLLQELELFSQLSDQSALALGGSRWSMIFWAGQEDADADPALVLAEDAAYLDFARDILEQAGRRLDEIHAGAVPYVADGAFSVNDTPVIARAVRVAALRDEPWLPELLPRLLTLSCVAPGTAKTAPSQSLAIALGHSIEGVPTPEGVQALRAALAVVRHAGVQKKLARNLKPAERTLLERPAVALRLTGMLKASKREQGMVAGSLEASWWLGATLDMTAWRGLLQSAAGGPVARTLVWRAAWEGARVSFLGDDEPDGLSESARLSLWHPLHADDAERAAWQALAAQRRLRQPLRQIYREFYLPPEDFAGHVLAVRQLVGLARREGWKIAAYAGLARQFGAVRVVLKLSGDIYPGADGYTETLGLAFQLRDGKHWRERVPEQIDPVVYSEACRAVDLLVSVAGLALLVGDDLPDEVRGRHLAHLASLQRGHMVAMRRHALELALAPLIDAGKVVVTEREVDLADYRINLATGRVTRAGAPVEIDIKAGGKLAAVPWLPYDEVLLERIAGTVSALLQA</sequence>
<reference evidence="2 3" key="1">
    <citation type="submission" date="2019-12" db="EMBL/GenBank/DDBJ databases">
        <title>Novel species isolated from a subtropical stream in China.</title>
        <authorList>
            <person name="Lu H."/>
        </authorList>
    </citation>
    <scope>NUCLEOTIDE SEQUENCE [LARGE SCALE GENOMIC DNA]</scope>
    <source>
        <strain evidence="2 3">CY42W</strain>
    </source>
</reference>
<dbReference type="InterPro" id="IPR025406">
    <property type="entry name" value="DUF4132"/>
</dbReference>
<dbReference type="EMBL" id="WWCT01000013">
    <property type="protein sequence ID" value="MYN28045.1"/>
    <property type="molecule type" value="Genomic_DNA"/>
</dbReference>
<feature type="domain" description="DUF4132" evidence="1">
    <location>
        <begin position="254"/>
        <end position="396"/>
    </location>
</feature>
<evidence type="ECO:0000313" key="3">
    <source>
        <dbReference type="Proteomes" id="UP000642144"/>
    </source>
</evidence>
<evidence type="ECO:0000313" key="2">
    <source>
        <dbReference type="EMBL" id="MYN28045.1"/>
    </source>
</evidence>
<evidence type="ECO:0000259" key="1">
    <source>
        <dbReference type="Pfam" id="PF13569"/>
    </source>
</evidence>
<gene>
    <name evidence="2" type="ORF">GTP69_16680</name>
</gene>
<comment type="caution">
    <text evidence="2">The sequence shown here is derived from an EMBL/GenBank/DDBJ whole genome shotgun (WGS) entry which is preliminary data.</text>
</comment>